<name>A0ABW3K731_9BACT</name>
<organism evidence="2 3">
    <name type="scientific">Ohtaekwangia kribbensis</name>
    <dbReference type="NCBI Taxonomy" id="688913"/>
    <lineage>
        <taxon>Bacteria</taxon>
        <taxon>Pseudomonadati</taxon>
        <taxon>Bacteroidota</taxon>
        <taxon>Cytophagia</taxon>
        <taxon>Cytophagales</taxon>
        <taxon>Fulvivirgaceae</taxon>
        <taxon>Ohtaekwangia</taxon>
    </lineage>
</organism>
<evidence type="ECO:0000313" key="3">
    <source>
        <dbReference type="Proteomes" id="UP001597112"/>
    </source>
</evidence>
<dbReference type="Pfam" id="PF02012">
    <property type="entry name" value="BNR"/>
    <property type="match status" value="1"/>
</dbReference>
<keyword evidence="3" id="KW-1185">Reference proteome</keyword>
<dbReference type="RefSeq" id="WP_377582242.1">
    <property type="nucleotide sequence ID" value="NZ_JBHTKA010000008.1"/>
</dbReference>
<dbReference type="InterPro" id="IPR015943">
    <property type="entry name" value="WD40/YVTN_repeat-like_dom_sf"/>
</dbReference>
<dbReference type="InterPro" id="IPR002860">
    <property type="entry name" value="BNR_rpt"/>
</dbReference>
<evidence type="ECO:0008006" key="4">
    <source>
        <dbReference type="Google" id="ProtNLM"/>
    </source>
</evidence>
<protein>
    <recommendedName>
        <fullName evidence="4">Photosynthesis system II assembly factor Ycf48/Hcf136-like domain-containing protein</fullName>
    </recommendedName>
</protein>
<dbReference type="PANTHER" id="PTHR43739:SF5">
    <property type="entry name" value="EXO-ALPHA-SIALIDASE"/>
    <property type="match status" value="1"/>
</dbReference>
<gene>
    <name evidence="2" type="ORF">ACFQ21_21035</name>
</gene>
<comment type="caution">
    <text evidence="2">The sequence shown here is derived from an EMBL/GenBank/DDBJ whole genome shotgun (WGS) entry which is preliminary data.</text>
</comment>
<dbReference type="EMBL" id="JBHTKA010000008">
    <property type="protein sequence ID" value="MFD1001823.1"/>
    <property type="molecule type" value="Genomic_DNA"/>
</dbReference>
<dbReference type="SUPFAM" id="SSF110296">
    <property type="entry name" value="Oligoxyloglucan reducing end-specific cellobiohydrolase"/>
    <property type="match status" value="2"/>
</dbReference>
<accession>A0ABW3K731</accession>
<proteinExistence type="predicted"/>
<dbReference type="Proteomes" id="UP001597112">
    <property type="component" value="Unassembled WGS sequence"/>
</dbReference>
<dbReference type="Gene3D" id="2.130.10.10">
    <property type="entry name" value="YVTN repeat-like/Quinoprotein amine dehydrogenase"/>
    <property type="match status" value="2"/>
</dbReference>
<feature type="signal peptide" evidence="1">
    <location>
        <begin position="1"/>
        <end position="19"/>
    </location>
</feature>
<evidence type="ECO:0000313" key="2">
    <source>
        <dbReference type="EMBL" id="MFD1001823.1"/>
    </source>
</evidence>
<reference evidence="3" key="1">
    <citation type="journal article" date="2019" name="Int. J. Syst. Evol. Microbiol.">
        <title>The Global Catalogue of Microorganisms (GCM) 10K type strain sequencing project: providing services to taxonomists for standard genome sequencing and annotation.</title>
        <authorList>
            <consortium name="The Broad Institute Genomics Platform"/>
            <consortium name="The Broad Institute Genome Sequencing Center for Infectious Disease"/>
            <person name="Wu L."/>
            <person name="Ma J."/>
        </authorList>
    </citation>
    <scope>NUCLEOTIDE SEQUENCE [LARGE SCALE GENOMIC DNA]</scope>
    <source>
        <strain evidence="3">CCUG 58938</strain>
    </source>
</reference>
<dbReference type="InterPro" id="IPR052025">
    <property type="entry name" value="Xyloglucanase_GH74"/>
</dbReference>
<dbReference type="PANTHER" id="PTHR43739">
    <property type="entry name" value="XYLOGLUCANASE (EUROFUNG)"/>
    <property type="match status" value="1"/>
</dbReference>
<evidence type="ECO:0000256" key="1">
    <source>
        <dbReference type="SAM" id="SignalP"/>
    </source>
</evidence>
<feature type="chain" id="PRO_5046990743" description="Photosynthesis system II assembly factor Ycf48/Hcf136-like domain-containing protein" evidence="1">
    <location>
        <begin position="20"/>
        <end position="303"/>
    </location>
</feature>
<keyword evidence="1" id="KW-0732">Signal</keyword>
<sequence length="303" mass="33288">MKIYHYILMLIAIGIPAIAHEQNDPIYITRDRGQHWEPAGTGLPKGTYVNAWTMHQHKVIVSIASHGVYTSVDKLKSWEPINIGLPKGAKVDALLSKDELLLAGTHQHGIYISYNGGDSWQSASKGLGDMTVRSFYTDQRVILAGTNDGVYFSYDNGQSWQPTIRKLQINAFTYFQGIVFAATNAGIYQSRDGGVHWTVSGMNHGAASSITGDGDKVVFTQYGGKSYVSSDLGATWLDAYPFFDLYTFRITPKSIPILIAPWRNALNIYYYQQLTGSDGLPDAPFTQLLETPYGVLTAVGGGC</sequence>